<dbReference type="InterPro" id="IPR016024">
    <property type="entry name" value="ARM-type_fold"/>
</dbReference>
<dbReference type="InterPro" id="IPR022031">
    <property type="entry name" value="Rif1_N"/>
</dbReference>
<accession>A0AA88J2A6</accession>
<evidence type="ECO:0000256" key="6">
    <source>
        <dbReference type="ARBA" id="ARBA00023306"/>
    </source>
</evidence>
<evidence type="ECO:0000313" key="8">
    <source>
        <dbReference type="EMBL" id="GMN59917.1"/>
    </source>
</evidence>
<dbReference type="PANTHER" id="PTHR22928">
    <property type="entry name" value="TELOMERE-ASSOCIATED PROTEIN RIF1"/>
    <property type="match status" value="1"/>
</dbReference>
<keyword evidence="9" id="KW-1185">Reference proteome</keyword>
<keyword evidence="3" id="KW-0158">Chromosome</keyword>
<comment type="subcellular location">
    <subcellularLocation>
        <location evidence="2">Chromosome</location>
        <location evidence="2">Telomere</location>
    </subcellularLocation>
    <subcellularLocation>
        <location evidence="1">Nucleus</location>
    </subcellularLocation>
</comment>
<evidence type="ECO:0000256" key="5">
    <source>
        <dbReference type="ARBA" id="ARBA00023242"/>
    </source>
</evidence>
<keyword evidence="5" id="KW-0539">Nucleus</keyword>
<proteinExistence type="predicted"/>
<gene>
    <name evidence="8" type="ORF">TIFTF001_029011</name>
</gene>
<feature type="domain" description="Telomere-associated protein Rif1 N-terminal" evidence="7">
    <location>
        <begin position="15"/>
        <end position="300"/>
    </location>
</feature>
<dbReference type="GO" id="GO:0000723">
    <property type="term" value="P:telomere maintenance"/>
    <property type="evidence" value="ECO:0007669"/>
    <property type="project" value="TreeGrafter"/>
</dbReference>
<dbReference type="AlphaFoldDB" id="A0AA88J2A6"/>
<comment type="caution">
    <text evidence="8">The sequence shown here is derived from an EMBL/GenBank/DDBJ whole genome shotgun (WGS) entry which is preliminary data.</text>
</comment>
<dbReference type="GO" id="GO:0000781">
    <property type="term" value="C:chromosome, telomeric region"/>
    <property type="evidence" value="ECO:0007669"/>
    <property type="project" value="UniProtKB-SubCell"/>
</dbReference>
<name>A0AA88J2A6_FICCA</name>
<evidence type="ECO:0000259" key="7">
    <source>
        <dbReference type="Pfam" id="PF12231"/>
    </source>
</evidence>
<dbReference type="Pfam" id="PF12231">
    <property type="entry name" value="Rif1_N"/>
    <property type="match status" value="1"/>
</dbReference>
<evidence type="ECO:0000256" key="2">
    <source>
        <dbReference type="ARBA" id="ARBA00004574"/>
    </source>
</evidence>
<dbReference type="GO" id="GO:0005634">
    <property type="term" value="C:nucleus"/>
    <property type="evidence" value="ECO:0007669"/>
    <property type="project" value="UniProtKB-SubCell"/>
</dbReference>
<dbReference type="Proteomes" id="UP001187192">
    <property type="component" value="Unassembled WGS sequence"/>
</dbReference>
<dbReference type="InterPro" id="IPR011989">
    <property type="entry name" value="ARM-like"/>
</dbReference>
<dbReference type="SUPFAM" id="SSF48371">
    <property type="entry name" value="ARM repeat"/>
    <property type="match status" value="1"/>
</dbReference>
<evidence type="ECO:0000313" key="9">
    <source>
        <dbReference type="Proteomes" id="UP001187192"/>
    </source>
</evidence>
<sequence length="1012" mass="115174">MADFSDQLEEILISSSTANKAFAYSSLLYLLEQSTHNPASIQTLAHATPTLIPPIVADVHDRDEEIAGQALKCLGFMMYHPSLIAAISVEGANLVLESLVKLITTTKMKTVCNLGVWCISIQQFNASVLVSRFNSLLQAVVHGLDNPFGSLSTTFEAMQAVTRLAVQLSEKMRDLSHVWAPPVYRRLLSSDKRERDISERCLLKIRSLIVPPSLNLSKVLVKDMKQTLLTGMNNLLNHGMKIQTIRAWGWFIQLLGSNALKNRNLINDMLKIPQHTFSDHDPQVQIASQVAWEGLIDALIYPAILPYKRNASEEDFRCEQVEVSKRENNENQANGFTKSVKLIMKPLIGIMSNKCDASVHASCFNTWCYLLHKLDLSVNCSSVKQLVLEPICEAVFQTGPDCKSIWLWNLCVNFLDDSMLAKCRDVDNGSSDLESHHLSAIASVNEIITTGNCSWKQYPIKWFPWKLSQLEFHLKVIYILINQASKTSLSHEKRSMVYDAFLRLFRSISKGVQMELKKSSTMYNDILLGLSTMLKFIKNLCEENSKGRDRSDMHGISLQLIEIVSEEIEPAILGSPLYNIALDLKYIESPSVADETRHANVLEMCSISYMDMVSPTVYLTVLYFCVMARTNLNNSNADFVLKAIEKYFKIMLSSNEPLENFIIIVGLFFKHTGPNCLRMWTAIAKCLRDSMCNVKNFSLFKMEHKSGYFATCDFLCYPFIICYLHQKDLMSARLSGSLEGSHVSLLGSLELEQVIELWKSVFDSLCTFEFFPTTKFSDDLCTMLDGWLNKYTSMFESASELESTLKDLDLDYISFYGEILICVLEKSKSSEPRQDENSHSSKYRISSGVNSCLTLAIRFMRLLQTKTRKDQHLVLAKSCLHLKQDILWFIEAFSSPLLQWLAQIEMQDESTNHQLQLKWTQTLNCLRRSEPPSIFDSAFLKLQSPLLEKTLDHLNLTISEPIISFWNSTSGDQIKLEYPQNLLHVLDKLSRNESINLHKRSPPFLERWYSGF</sequence>
<evidence type="ECO:0000256" key="4">
    <source>
        <dbReference type="ARBA" id="ARBA00022895"/>
    </source>
</evidence>
<protein>
    <recommendedName>
        <fullName evidence="7">Telomere-associated protein Rif1 N-terminal domain-containing protein</fullName>
    </recommendedName>
</protein>
<keyword evidence="4" id="KW-0779">Telomere</keyword>
<evidence type="ECO:0000256" key="1">
    <source>
        <dbReference type="ARBA" id="ARBA00004123"/>
    </source>
</evidence>
<reference evidence="8" key="1">
    <citation type="submission" date="2023-07" db="EMBL/GenBank/DDBJ databases">
        <title>draft genome sequence of fig (Ficus carica).</title>
        <authorList>
            <person name="Takahashi T."/>
            <person name="Nishimura K."/>
        </authorList>
    </citation>
    <scope>NUCLEOTIDE SEQUENCE</scope>
</reference>
<organism evidence="8 9">
    <name type="scientific">Ficus carica</name>
    <name type="common">Common fig</name>
    <dbReference type="NCBI Taxonomy" id="3494"/>
    <lineage>
        <taxon>Eukaryota</taxon>
        <taxon>Viridiplantae</taxon>
        <taxon>Streptophyta</taxon>
        <taxon>Embryophyta</taxon>
        <taxon>Tracheophyta</taxon>
        <taxon>Spermatophyta</taxon>
        <taxon>Magnoliopsida</taxon>
        <taxon>eudicotyledons</taxon>
        <taxon>Gunneridae</taxon>
        <taxon>Pentapetalae</taxon>
        <taxon>rosids</taxon>
        <taxon>fabids</taxon>
        <taxon>Rosales</taxon>
        <taxon>Moraceae</taxon>
        <taxon>Ficeae</taxon>
        <taxon>Ficus</taxon>
    </lineage>
</organism>
<dbReference type="EMBL" id="BTGU01000093">
    <property type="protein sequence ID" value="GMN59917.1"/>
    <property type="molecule type" value="Genomic_DNA"/>
</dbReference>
<dbReference type="PANTHER" id="PTHR22928:SF3">
    <property type="entry name" value="TELOMERE-ASSOCIATED PROTEIN RIF1"/>
    <property type="match status" value="1"/>
</dbReference>
<evidence type="ECO:0000256" key="3">
    <source>
        <dbReference type="ARBA" id="ARBA00022454"/>
    </source>
</evidence>
<keyword evidence="6" id="KW-0131">Cell cycle</keyword>
<dbReference type="Gene3D" id="1.25.10.10">
    <property type="entry name" value="Leucine-rich Repeat Variant"/>
    <property type="match status" value="1"/>
</dbReference>